<dbReference type="EMBL" id="OOIN01000048">
    <property type="protein sequence ID" value="SPO32748.1"/>
    <property type="molecule type" value="Genomic_DNA"/>
</dbReference>
<feature type="compositionally biased region" description="Pro residues" evidence="3">
    <location>
        <begin position="209"/>
        <end position="220"/>
    </location>
</feature>
<dbReference type="Gene3D" id="2.30.30.140">
    <property type="match status" value="1"/>
</dbReference>
<feature type="region of interest" description="Disordered" evidence="3">
    <location>
        <begin position="47"/>
        <end position="113"/>
    </location>
</feature>
<evidence type="ECO:0000259" key="4">
    <source>
        <dbReference type="PROSITE" id="PS50304"/>
    </source>
</evidence>
<reference evidence="5 6" key="1">
    <citation type="submission" date="2018-03" db="EMBL/GenBank/DDBJ databases">
        <authorList>
            <person name="Guldener U."/>
        </authorList>
    </citation>
    <scope>NUCLEOTIDE SEQUENCE [LARGE SCALE GENOMIC DNA]</scope>
    <source>
        <strain evidence="5 6">NBRC100155</strain>
    </source>
</reference>
<feature type="compositionally biased region" description="Polar residues" evidence="3">
    <location>
        <begin position="94"/>
        <end position="106"/>
    </location>
</feature>
<sequence length="339" mass="35373">MDESEVELYKLQLSQVENALEGDPDNAELQELKKELENLIQLTKSLVHSGAGGSSSSTAPAPAPESLSDPEQSKSKGGSDVTASPQPLPPGSQAFVSLQSGSSAKGASNARVRGTFSTGQEVLARYSADNRFYPARIVAVAGDPANPTFTVVYKGYGNTEMLPATSLKSIQPHPPAPPPSSHDGFSSTPLPPPPAPPSSASTSHIGPSFPQPQPPPPPAPTETSSSSFAPPPPPPPSDTLPPPPPPPPPPPSDGPMDERALKKHRNEKKLQRREQKSAIQIEKAASWQKFASKATKNKTLKKSIFGTSDDPYAKVGISDAKKSANASASVPAKDTPSLG</sequence>
<feature type="compositionally biased region" description="Low complexity" evidence="3">
    <location>
        <begin position="323"/>
        <end position="333"/>
    </location>
</feature>
<dbReference type="PROSITE" id="PS50304">
    <property type="entry name" value="TUDOR"/>
    <property type="match status" value="1"/>
</dbReference>
<evidence type="ECO:0000256" key="2">
    <source>
        <dbReference type="ARBA" id="ARBA00023242"/>
    </source>
</evidence>
<name>A0A5C3EQE4_9BASI</name>
<feature type="compositionally biased region" description="Pro residues" evidence="3">
    <location>
        <begin position="229"/>
        <end position="253"/>
    </location>
</feature>
<protein>
    <submittedName>
        <fullName evidence="5">Related to splicing factor SPF30</fullName>
    </submittedName>
</protein>
<dbReference type="GO" id="GO:0005634">
    <property type="term" value="C:nucleus"/>
    <property type="evidence" value="ECO:0007669"/>
    <property type="project" value="UniProtKB-SubCell"/>
</dbReference>
<dbReference type="InterPro" id="IPR002999">
    <property type="entry name" value="Tudor"/>
</dbReference>
<accession>A0A5C3EQE4</accession>
<dbReference type="SMART" id="SM00333">
    <property type="entry name" value="TUDOR"/>
    <property type="match status" value="1"/>
</dbReference>
<feature type="compositionally biased region" description="Low complexity" evidence="3">
    <location>
        <begin position="54"/>
        <end position="67"/>
    </location>
</feature>
<gene>
    <name evidence="5" type="ORF">UTRI_05748_B</name>
</gene>
<feature type="compositionally biased region" description="Low complexity" evidence="3">
    <location>
        <begin position="198"/>
        <end position="208"/>
    </location>
</feature>
<keyword evidence="2" id="KW-0539">Nucleus</keyword>
<feature type="region of interest" description="Disordered" evidence="3">
    <location>
        <begin position="295"/>
        <end position="315"/>
    </location>
</feature>
<evidence type="ECO:0000256" key="3">
    <source>
        <dbReference type="SAM" id="MobiDB-lite"/>
    </source>
</evidence>
<dbReference type="OrthoDB" id="79171at2759"/>
<dbReference type="CDD" id="cd21182">
    <property type="entry name" value="Tudor_SMN_SPF30-like"/>
    <property type="match status" value="1"/>
</dbReference>
<dbReference type="AlphaFoldDB" id="A0A5C3EQE4"/>
<evidence type="ECO:0000313" key="5">
    <source>
        <dbReference type="EMBL" id="SPO32748.1"/>
    </source>
</evidence>
<dbReference type="PANTHER" id="PTHR46297">
    <property type="entry name" value="ZINC FINGER CCCH-TYPE WITH G PATCH DOMAIN-CONTAINING PROTEIN"/>
    <property type="match status" value="1"/>
</dbReference>
<dbReference type="Proteomes" id="UP000324022">
    <property type="component" value="Unassembled WGS sequence"/>
</dbReference>
<proteinExistence type="predicted"/>
<organism evidence="5 6">
    <name type="scientific">Ustilago trichophora</name>
    <dbReference type="NCBI Taxonomy" id="86804"/>
    <lineage>
        <taxon>Eukaryota</taxon>
        <taxon>Fungi</taxon>
        <taxon>Dikarya</taxon>
        <taxon>Basidiomycota</taxon>
        <taxon>Ustilaginomycotina</taxon>
        <taxon>Ustilaginomycetes</taxon>
        <taxon>Ustilaginales</taxon>
        <taxon>Ustilaginaceae</taxon>
        <taxon>Ustilago</taxon>
    </lineage>
</organism>
<dbReference type="SUPFAM" id="SSF101447">
    <property type="entry name" value="Formin homology 2 domain (FH2 domain)"/>
    <property type="match status" value="1"/>
</dbReference>
<feature type="region of interest" description="Disordered" evidence="3">
    <location>
        <begin position="320"/>
        <end position="339"/>
    </location>
</feature>
<dbReference type="SUPFAM" id="SSF63748">
    <property type="entry name" value="Tudor/PWWP/MBT"/>
    <property type="match status" value="1"/>
</dbReference>
<evidence type="ECO:0000256" key="1">
    <source>
        <dbReference type="ARBA" id="ARBA00004123"/>
    </source>
</evidence>
<feature type="region of interest" description="Disordered" evidence="3">
    <location>
        <begin position="164"/>
        <end position="278"/>
    </location>
</feature>
<feature type="domain" description="Tudor" evidence="4">
    <location>
        <begin position="115"/>
        <end position="177"/>
    </location>
</feature>
<keyword evidence="6" id="KW-1185">Reference proteome</keyword>
<comment type="subcellular location">
    <subcellularLocation>
        <location evidence="1">Nucleus</location>
    </subcellularLocation>
</comment>
<evidence type="ECO:0000313" key="6">
    <source>
        <dbReference type="Proteomes" id="UP000324022"/>
    </source>
</evidence>